<dbReference type="OrthoDB" id="9789994at2"/>
<dbReference type="Proteomes" id="UP000181976">
    <property type="component" value="Unassembled WGS sequence"/>
</dbReference>
<dbReference type="PANTHER" id="PTHR43514">
    <property type="entry name" value="ABC TRANSPORTER I FAMILY MEMBER 10"/>
    <property type="match status" value="1"/>
</dbReference>
<dbReference type="InParanoid" id="A0A1I2DWJ0"/>
<dbReference type="SMART" id="SM00382">
    <property type="entry name" value="AAA"/>
    <property type="match status" value="2"/>
</dbReference>
<dbReference type="InterPro" id="IPR003439">
    <property type="entry name" value="ABC_transporter-like_ATP-bd"/>
</dbReference>
<proteinExistence type="predicted"/>
<accession>A0A1I2DWJ0</accession>
<sequence>MNEILTIHNSCIKFRSWILFENLNFSIRHGEHWALVGPAGAGKTALLKTIAGDFFVADGKIEHHYYQRYRAEHQISDPLFSPRHLIGYLDVRHDFTNLSHTRDFFYQQRFNATYAEEAPTVEEYLTEQFQKAMVQSPWNLERVIGEFDLEPLLRKRLIMLSNGETKRLCLAAALLKNPRLLLLDNPLIGLDRVSRRKFDELFKKMAQSGITLVMVTSPRHIPKVVTHVLVMKNSHEMLEYSADQFKPEMVPVNHNPISLPDEKELRTLLNGEQKKNFRVLVHMNKVKVRYGAVEVLNGIDWTIRPGERWALSGPNGSGKSTLLSLIYGDHPQAYANDIVLFDRRRGSGESIWEIKREIGYMSPELFQYFPGNFTCRQVIESGFFDTIGLYQKVAYDQQEKAGRWMKVMGLEEDSDMLFTDLSTTRQRLCLLTRALVKNPKLLILDEPCQGFDEGQQQGFRNLIDAIAQISSLSIIYVTHYREELPKCIEYELKLT</sequence>
<keyword evidence="1" id="KW-0547">Nucleotide-binding</keyword>
<evidence type="ECO:0000313" key="4">
    <source>
        <dbReference type="EMBL" id="SFE84699.1"/>
    </source>
</evidence>
<dbReference type="Gene3D" id="3.40.50.300">
    <property type="entry name" value="P-loop containing nucleotide triphosphate hydrolases"/>
    <property type="match status" value="2"/>
</dbReference>
<dbReference type="Pfam" id="PF00005">
    <property type="entry name" value="ABC_tran"/>
    <property type="match status" value="2"/>
</dbReference>
<dbReference type="InterPro" id="IPR050334">
    <property type="entry name" value="Molybdenum_import_ModC"/>
</dbReference>
<dbReference type="SUPFAM" id="SSF52540">
    <property type="entry name" value="P-loop containing nucleoside triphosphate hydrolases"/>
    <property type="match status" value="2"/>
</dbReference>
<evidence type="ECO:0000256" key="1">
    <source>
        <dbReference type="ARBA" id="ARBA00022741"/>
    </source>
</evidence>
<dbReference type="GO" id="GO:0016887">
    <property type="term" value="F:ATP hydrolysis activity"/>
    <property type="evidence" value="ECO:0007669"/>
    <property type="project" value="InterPro"/>
</dbReference>
<organism evidence="4 5">
    <name type="scientific">Thermophagus xiamenensis</name>
    <dbReference type="NCBI Taxonomy" id="385682"/>
    <lineage>
        <taxon>Bacteria</taxon>
        <taxon>Pseudomonadati</taxon>
        <taxon>Bacteroidota</taxon>
        <taxon>Bacteroidia</taxon>
        <taxon>Marinilabiliales</taxon>
        <taxon>Marinilabiliaceae</taxon>
        <taxon>Thermophagus</taxon>
    </lineage>
</organism>
<dbReference type="RefSeq" id="WP_010526580.1">
    <property type="nucleotide sequence ID" value="NZ_AFSL01000012.1"/>
</dbReference>
<dbReference type="eggNOG" id="COG1119">
    <property type="taxonomic scope" value="Bacteria"/>
</dbReference>
<dbReference type="InterPro" id="IPR027417">
    <property type="entry name" value="P-loop_NTPase"/>
</dbReference>
<dbReference type="AlphaFoldDB" id="A0A1I2DWJ0"/>
<evidence type="ECO:0000256" key="2">
    <source>
        <dbReference type="ARBA" id="ARBA00022840"/>
    </source>
</evidence>
<name>A0A1I2DWJ0_9BACT</name>
<keyword evidence="2 4" id="KW-0067">ATP-binding</keyword>
<protein>
    <submittedName>
        <fullName evidence="4">Molybdate transport system ATP-binding protein</fullName>
    </submittedName>
</protein>
<dbReference type="PANTHER" id="PTHR43514:SF4">
    <property type="entry name" value="ABC TRANSPORTER I FAMILY MEMBER 10"/>
    <property type="match status" value="1"/>
</dbReference>
<evidence type="ECO:0000313" key="5">
    <source>
        <dbReference type="Proteomes" id="UP000181976"/>
    </source>
</evidence>
<dbReference type="FunCoup" id="A0A1I2DWJ0">
    <property type="interactions" value="66"/>
</dbReference>
<dbReference type="GO" id="GO:0005524">
    <property type="term" value="F:ATP binding"/>
    <property type="evidence" value="ECO:0007669"/>
    <property type="project" value="UniProtKB-KW"/>
</dbReference>
<gene>
    <name evidence="4" type="ORF">SAMN05444380_12050</name>
</gene>
<dbReference type="PROSITE" id="PS50893">
    <property type="entry name" value="ABC_TRANSPORTER_2"/>
    <property type="match status" value="2"/>
</dbReference>
<reference evidence="4 5" key="1">
    <citation type="submission" date="2016-10" db="EMBL/GenBank/DDBJ databases">
        <authorList>
            <person name="de Groot N.N."/>
        </authorList>
    </citation>
    <scope>NUCLEOTIDE SEQUENCE [LARGE SCALE GENOMIC DNA]</scope>
    <source>
        <strain evidence="4 5">DSM 19012</strain>
    </source>
</reference>
<dbReference type="InterPro" id="IPR003593">
    <property type="entry name" value="AAA+_ATPase"/>
</dbReference>
<feature type="domain" description="ABC transporter" evidence="3">
    <location>
        <begin position="5"/>
        <end position="258"/>
    </location>
</feature>
<dbReference type="STRING" id="385682.SAMN05444380_12050"/>
<keyword evidence="5" id="KW-1185">Reference proteome</keyword>
<evidence type="ECO:0000259" key="3">
    <source>
        <dbReference type="PROSITE" id="PS50893"/>
    </source>
</evidence>
<dbReference type="EMBL" id="FONA01000020">
    <property type="protein sequence ID" value="SFE84699.1"/>
    <property type="molecule type" value="Genomic_DNA"/>
</dbReference>
<feature type="domain" description="ABC transporter" evidence="3">
    <location>
        <begin position="281"/>
        <end position="494"/>
    </location>
</feature>